<dbReference type="EMBL" id="PISD01000046">
    <property type="protein sequence ID" value="PKG27350.1"/>
    <property type="molecule type" value="Genomic_DNA"/>
</dbReference>
<keyword evidence="2" id="KW-0472">Membrane</keyword>
<name>A0A2N0ZCW1_9BACI</name>
<dbReference type="SMART" id="SM00257">
    <property type="entry name" value="LysM"/>
    <property type="match status" value="1"/>
</dbReference>
<dbReference type="PROSITE" id="PS51782">
    <property type="entry name" value="LYSM"/>
    <property type="match status" value="1"/>
</dbReference>
<feature type="transmembrane region" description="Helical" evidence="2">
    <location>
        <begin position="62"/>
        <end position="84"/>
    </location>
</feature>
<dbReference type="RefSeq" id="WP_066200683.1">
    <property type="nucleotide sequence ID" value="NZ_JARMMB010000023.1"/>
</dbReference>
<evidence type="ECO:0000259" key="3">
    <source>
        <dbReference type="PROSITE" id="PS51782"/>
    </source>
</evidence>
<keyword evidence="5" id="KW-1185">Reference proteome</keyword>
<organism evidence="4 5">
    <name type="scientific">Cytobacillus horneckiae</name>
    <dbReference type="NCBI Taxonomy" id="549687"/>
    <lineage>
        <taxon>Bacteria</taxon>
        <taxon>Bacillati</taxon>
        <taxon>Bacillota</taxon>
        <taxon>Bacilli</taxon>
        <taxon>Bacillales</taxon>
        <taxon>Bacillaceae</taxon>
        <taxon>Cytobacillus</taxon>
    </lineage>
</organism>
<keyword evidence="2" id="KW-1133">Transmembrane helix</keyword>
<evidence type="ECO:0000256" key="1">
    <source>
        <dbReference type="SAM" id="MobiDB-lite"/>
    </source>
</evidence>
<feature type="domain" description="LysM" evidence="3">
    <location>
        <begin position="209"/>
        <end position="255"/>
    </location>
</feature>
<reference evidence="4 5" key="1">
    <citation type="journal article" date="2010" name="Int. J. Syst. Evol. Microbiol.">
        <title>Bacillus horneckiae sp. nov., isolated from a spacecraft-assembly clean room.</title>
        <authorList>
            <person name="Vaishampayan P."/>
            <person name="Probst A."/>
            <person name="Krishnamurthi S."/>
            <person name="Ghosh S."/>
            <person name="Osman S."/>
            <person name="McDowall A."/>
            <person name="Ruckmani A."/>
            <person name="Mayilraj S."/>
            <person name="Venkateswaran K."/>
        </authorList>
    </citation>
    <scope>NUCLEOTIDE SEQUENCE [LARGE SCALE GENOMIC DNA]</scope>
    <source>
        <strain evidence="5">1PO1SC</strain>
    </source>
</reference>
<evidence type="ECO:0000313" key="5">
    <source>
        <dbReference type="Proteomes" id="UP000233343"/>
    </source>
</evidence>
<keyword evidence="2" id="KW-0812">Transmembrane</keyword>
<proteinExistence type="predicted"/>
<dbReference type="Gene3D" id="3.10.350.10">
    <property type="entry name" value="LysM domain"/>
    <property type="match status" value="1"/>
</dbReference>
<feature type="compositionally biased region" description="Basic and acidic residues" evidence="1">
    <location>
        <begin position="21"/>
        <end position="38"/>
    </location>
</feature>
<dbReference type="Pfam" id="PF01476">
    <property type="entry name" value="LysM"/>
    <property type="match status" value="1"/>
</dbReference>
<dbReference type="InterPro" id="IPR036779">
    <property type="entry name" value="LysM_dom_sf"/>
</dbReference>
<feature type="region of interest" description="Disordered" evidence="1">
    <location>
        <begin position="1"/>
        <end position="57"/>
    </location>
</feature>
<feature type="region of interest" description="Disordered" evidence="1">
    <location>
        <begin position="101"/>
        <end position="207"/>
    </location>
</feature>
<protein>
    <submittedName>
        <fullName evidence="4">LysM peptidoglycan-binding domain-containing protein</fullName>
    </submittedName>
</protein>
<dbReference type="CDD" id="cd00118">
    <property type="entry name" value="LysM"/>
    <property type="match status" value="1"/>
</dbReference>
<feature type="compositionally biased region" description="Basic and acidic residues" evidence="1">
    <location>
        <begin position="123"/>
        <end position="196"/>
    </location>
</feature>
<dbReference type="InterPro" id="IPR018392">
    <property type="entry name" value="LysM"/>
</dbReference>
<evidence type="ECO:0000256" key="2">
    <source>
        <dbReference type="SAM" id="Phobius"/>
    </source>
</evidence>
<evidence type="ECO:0000313" key="4">
    <source>
        <dbReference type="EMBL" id="PKG27350.1"/>
    </source>
</evidence>
<dbReference type="Proteomes" id="UP000233343">
    <property type="component" value="Unassembled WGS sequence"/>
</dbReference>
<accession>A0A2N0ZCW1</accession>
<dbReference type="SUPFAM" id="SSF54106">
    <property type="entry name" value="LysM domain"/>
    <property type="match status" value="1"/>
</dbReference>
<comment type="caution">
    <text evidence="4">The sequence shown here is derived from an EMBL/GenBank/DDBJ whole genome shotgun (WGS) entry which is preliminary data.</text>
</comment>
<gene>
    <name evidence="4" type="ORF">CWS20_19525</name>
</gene>
<feature type="compositionally biased region" description="Basic and acidic residues" evidence="1">
    <location>
        <begin position="1"/>
        <end position="12"/>
    </location>
</feature>
<feature type="compositionally biased region" description="Polar residues" evidence="1">
    <location>
        <begin position="101"/>
        <end position="112"/>
    </location>
</feature>
<sequence length="258" mass="30282">MNKEAPFREKAVSHRQRIHKKQDSKEQQADFNEPEKVVAGRSRTSIQREKRQKNKRKSEYPVIRLLAAFFITLPIVTLSVYYFFLPGASSNSETASDFETVGFSGNNGTTEANAVVDDEDNEEEKKAKEQAEKEKAQKEQEQKEKEQKEKELKEKEQKEKEQKAKEEAKKLEEEKKKQAAAEKEQREKEEREKQKQQEQQQQESKEKVIYHTVKQEETMYRIAMTYYQSQNGIEKIKRANNLQSNEIHVGQVLTIPLD</sequence>
<dbReference type="AlphaFoldDB" id="A0A2N0ZCW1"/>